<evidence type="ECO:0000313" key="6">
    <source>
        <dbReference type="Proteomes" id="UP000780768"/>
    </source>
</evidence>
<dbReference type="SUPFAM" id="SSF46689">
    <property type="entry name" value="Homeodomain-like"/>
    <property type="match status" value="2"/>
</dbReference>
<reference evidence="5" key="2">
    <citation type="submission" date="2021-09" db="EMBL/GenBank/DDBJ databases">
        <authorList>
            <person name="Gilroy R."/>
        </authorList>
    </citation>
    <scope>NUCLEOTIDE SEQUENCE</scope>
    <source>
        <strain evidence="5">7318</strain>
    </source>
</reference>
<evidence type="ECO:0000313" key="5">
    <source>
        <dbReference type="EMBL" id="HJF84122.1"/>
    </source>
</evidence>
<dbReference type="InterPro" id="IPR037923">
    <property type="entry name" value="HTH-like"/>
</dbReference>
<dbReference type="InterPro" id="IPR009057">
    <property type="entry name" value="Homeodomain-like_sf"/>
</dbReference>
<dbReference type="Pfam" id="PF02311">
    <property type="entry name" value="AraC_binding"/>
    <property type="match status" value="1"/>
</dbReference>
<dbReference type="InterPro" id="IPR003313">
    <property type="entry name" value="AraC-bd"/>
</dbReference>
<dbReference type="Gene3D" id="2.60.120.280">
    <property type="entry name" value="Regulatory protein AraC"/>
    <property type="match status" value="1"/>
</dbReference>
<name>A0A921HM52_9FIRM</name>
<dbReference type="SMART" id="SM00342">
    <property type="entry name" value="HTH_ARAC"/>
    <property type="match status" value="1"/>
</dbReference>
<protein>
    <submittedName>
        <fullName evidence="5">AraC family transcriptional regulator</fullName>
    </submittedName>
</protein>
<dbReference type="PANTHER" id="PTHR43280">
    <property type="entry name" value="ARAC-FAMILY TRANSCRIPTIONAL REGULATOR"/>
    <property type="match status" value="1"/>
</dbReference>
<dbReference type="EMBL" id="DYVR01000011">
    <property type="protein sequence ID" value="HJF84122.1"/>
    <property type="molecule type" value="Genomic_DNA"/>
</dbReference>
<evidence type="ECO:0000259" key="4">
    <source>
        <dbReference type="PROSITE" id="PS01124"/>
    </source>
</evidence>
<dbReference type="Proteomes" id="UP000780768">
    <property type="component" value="Unassembled WGS sequence"/>
</dbReference>
<dbReference type="InterPro" id="IPR020449">
    <property type="entry name" value="Tscrpt_reg_AraC-type_HTH"/>
</dbReference>
<dbReference type="PROSITE" id="PS01124">
    <property type="entry name" value="HTH_ARAC_FAMILY_2"/>
    <property type="match status" value="1"/>
</dbReference>
<dbReference type="AlphaFoldDB" id="A0A921HM52"/>
<proteinExistence type="predicted"/>
<keyword evidence="1" id="KW-0805">Transcription regulation</keyword>
<dbReference type="InterPro" id="IPR018060">
    <property type="entry name" value="HTH_AraC"/>
</dbReference>
<dbReference type="Pfam" id="PF12833">
    <property type="entry name" value="HTH_18"/>
    <property type="match status" value="1"/>
</dbReference>
<dbReference type="PANTHER" id="PTHR43280:SF28">
    <property type="entry name" value="HTH-TYPE TRANSCRIPTIONAL ACTIVATOR RHAS"/>
    <property type="match status" value="1"/>
</dbReference>
<feature type="domain" description="HTH araC/xylS-type" evidence="4">
    <location>
        <begin position="171"/>
        <end position="269"/>
    </location>
</feature>
<dbReference type="PRINTS" id="PR00032">
    <property type="entry name" value="HTHARAC"/>
</dbReference>
<dbReference type="Gene3D" id="1.10.10.60">
    <property type="entry name" value="Homeodomain-like"/>
    <property type="match status" value="2"/>
</dbReference>
<evidence type="ECO:0000256" key="1">
    <source>
        <dbReference type="ARBA" id="ARBA00023015"/>
    </source>
</evidence>
<gene>
    <name evidence="5" type="ORF">K8V65_00445</name>
</gene>
<dbReference type="CDD" id="cd06986">
    <property type="entry name" value="cupin_MmsR-like_N"/>
    <property type="match status" value="1"/>
</dbReference>
<dbReference type="InterPro" id="IPR018062">
    <property type="entry name" value="HTH_AraC-typ_CS"/>
</dbReference>
<accession>A0A921HM52</accession>
<dbReference type="GO" id="GO:0043565">
    <property type="term" value="F:sequence-specific DNA binding"/>
    <property type="evidence" value="ECO:0007669"/>
    <property type="project" value="InterPro"/>
</dbReference>
<keyword evidence="2" id="KW-0238">DNA-binding</keyword>
<dbReference type="SUPFAM" id="SSF51215">
    <property type="entry name" value="Regulatory protein AraC"/>
    <property type="match status" value="1"/>
</dbReference>
<sequence>MEKREIFVDFNNPSNLGHALNLYYGGWEVCCAGHKFGPAVRQHYLLHYVTAGKGRLWINNKCYEINQNTIFLIVPGVVATYQADRESPWEYCWICIDGYEVETILNNCGFSKENILFYDKSGVVQEVLLKFIFSFEKNKHNEYKLLSQLYDFFAQMKKLWKKDNIKSIYVEKAIDFIYKNFGDGISVNDIAAYLKIDRTYLYRLFKKECGISPQKYLLDFRLKTAVNKLESSDKSIAEIAEYCGFSDISAFCHQFKKVYNDTPLNYRRYPQRVAIEKNKPDR</sequence>
<dbReference type="GO" id="GO:0003700">
    <property type="term" value="F:DNA-binding transcription factor activity"/>
    <property type="evidence" value="ECO:0007669"/>
    <property type="project" value="InterPro"/>
</dbReference>
<dbReference type="PROSITE" id="PS00041">
    <property type="entry name" value="HTH_ARAC_FAMILY_1"/>
    <property type="match status" value="1"/>
</dbReference>
<dbReference type="RefSeq" id="WP_289547609.1">
    <property type="nucleotide sequence ID" value="NZ_CALXYC010000013.1"/>
</dbReference>
<comment type="caution">
    <text evidence="5">The sequence shown here is derived from an EMBL/GenBank/DDBJ whole genome shotgun (WGS) entry which is preliminary data.</text>
</comment>
<evidence type="ECO:0000256" key="2">
    <source>
        <dbReference type="ARBA" id="ARBA00023125"/>
    </source>
</evidence>
<evidence type="ECO:0000256" key="3">
    <source>
        <dbReference type="ARBA" id="ARBA00023163"/>
    </source>
</evidence>
<reference evidence="5" key="1">
    <citation type="journal article" date="2021" name="PeerJ">
        <title>Extensive microbial diversity within the chicken gut microbiome revealed by metagenomics and culture.</title>
        <authorList>
            <person name="Gilroy R."/>
            <person name="Ravi A."/>
            <person name="Getino M."/>
            <person name="Pursley I."/>
            <person name="Horton D.L."/>
            <person name="Alikhan N.F."/>
            <person name="Baker D."/>
            <person name="Gharbi K."/>
            <person name="Hall N."/>
            <person name="Watson M."/>
            <person name="Adriaenssens E.M."/>
            <person name="Foster-Nyarko E."/>
            <person name="Jarju S."/>
            <person name="Secka A."/>
            <person name="Antonio M."/>
            <person name="Oren A."/>
            <person name="Chaudhuri R.R."/>
            <person name="La Ragione R."/>
            <person name="Hildebrand F."/>
            <person name="Pallen M.J."/>
        </authorList>
    </citation>
    <scope>NUCLEOTIDE SEQUENCE</scope>
    <source>
        <strain evidence="5">7318</strain>
    </source>
</reference>
<organism evidence="5 6">
    <name type="scientific">Megamonas hypermegale</name>
    <dbReference type="NCBI Taxonomy" id="158847"/>
    <lineage>
        <taxon>Bacteria</taxon>
        <taxon>Bacillati</taxon>
        <taxon>Bacillota</taxon>
        <taxon>Negativicutes</taxon>
        <taxon>Selenomonadales</taxon>
        <taxon>Selenomonadaceae</taxon>
        <taxon>Megamonas</taxon>
    </lineage>
</organism>
<keyword evidence="3" id="KW-0804">Transcription</keyword>